<accession>A0A9D4BUH1</accession>
<dbReference type="Proteomes" id="UP000828390">
    <property type="component" value="Unassembled WGS sequence"/>
</dbReference>
<reference evidence="1" key="1">
    <citation type="journal article" date="2019" name="bioRxiv">
        <title>The Genome of the Zebra Mussel, Dreissena polymorpha: A Resource for Invasive Species Research.</title>
        <authorList>
            <person name="McCartney M.A."/>
            <person name="Auch B."/>
            <person name="Kono T."/>
            <person name="Mallez S."/>
            <person name="Zhang Y."/>
            <person name="Obille A."/>
            <person name="Becker A."/>
            <person name="Abrahante J.E."/>
            <person name="Garbe J."/>
            <person name="Badalamenti J.P."/>
            <person name="Herman A."/>
            <person name="Mangelson H."/>
            <person name="Liachko I."/>
            <person name="Sullivan S."/>
            <person name="Sone E.D."/>
            <person name="Koren S."/>
            <person name="Silverstein K.A.T."/>
            <person name="Beckman K.B."/>
            <person name="Gohl D.M."/>
        </authorList>
    </citation>
    <scope>NUCLEOTIDE SEQUENCE</scope>
    <source>
        <strain evidence="1">Duluth1</strain>
        <tissue evidence="1">Whole animal</tissue>
    </source>
</reference>
<reference evidence="1" key="2">
    <citation type="submission" date="2020-11" db="EMBL/GenBank/DDBJ databases">
        <authorList>
            <person name="McCartney M.A."/>
            <person name="Auch B."/>
            <person name="Kono T."/>
            <person name="Mallez S."/>
            <person name="Becker A."/>
            <person name="Gohl D.M."/>
            <person name="Silverstein K.A.T."/>
            <person name="Koren S."/>
            <person name="Bechman K.B."/>
            <person name="Herman A."/>
            <person name="Abrahante J.E."/>
            <person name="Garbe J."/>
        </authorList>
    </citation>
    <scope>NUCLEOTIDE SEQUENCE</scope>
    <source>
        <strain evidence="1">Duluth1</strain>
        <tissue evidence="1">Whole animal</tissue>
    </source>
</reference>
<dbReference type="EMBL" id="JAIWYP010000014">
    <property type="protein sequence ID" value="KAH3710120.1"/>
    <property type="molecule type" value="Genomic_DNA"/>
</dbReference>
<evidence type="ECO:0000313" key="2">
    <source>
        <dbReference type="Proteomes" id="UP000828390"/>
    </source>
</evidence>
<evidence type="ECO:0000313" key="1">
    <source>
        <dbReference type="EMBL" id="KAH3710120.1"/>
    </source>
</evidence>
<comment type="caution">
    <text evidence="1">The sequence shown here is derived from an EMBL/GenBank/DDBJ whole genome shotgun (WGS) entry which is preliminary data.</text>
</comment>
<organism evidence="1 2">
    <name type="scientific">Dreissena polymorpha</name>
    <name type="common">Zebra mussel</name>
    <name type="synonym">Mytilus polymorpha</name>
    <dbReference type="NCBI Taxonomy" id="45954"/>
    <lineage>
        <taxon>Eukaryota</taxon>
        <taxon>Metazoa</taxon>
        <taxon>Spiralia</taxon>
        <taxon>Lophotrochozoa</taxon>
        <taxon>Mollusca</taxon>
        <taxon>Bivalvia</taxon>
        <taxon>Autobranchia</taxon>
        <taxon>Heteroconchia</taxon>
        <taxon>Euheterodonta</taxon>
        <taxon>Imparidentia</taxon>
        <taxon>Neoheterodontei</taxon>
        <taxon>Myida</taxon>
        <taxon>Dreissenoidea</taxon>
        <taxon>Dreissenidae</taxon>
        <taxon>Dreissena</taxon>
    </lineage>
</organism>
<gene>
    <name evidence="1" type="ORF">DPMN_069587</name>
</gene>
<dbReference type="AlphaFoldDB" id="A0A9D4BUH1"/>
<keyword evidence="2" id="KW-1185">Reference proteome</keyword>
<proteinExistence type="predicted"/>
<name>A0A9D4BUH1_DREPO</name>
<sequence>MGPEALNWDPEELYYSLKKYFIGTNILTKFHEDWPINVAYIASSIFCNKQMRKTAQPSGNHVFQLPFHLDCTNNFTSRVLTRFYYSHIIKNVPPPASGDFTIILYGKMRFSQRDMKNVPPLRPSYWMKNVTSRVKLPRHLAAIISLLPKFHEDLTINVASRVLTRTPAMRLGNIIGAHVLTEFHEDWAITVASRV</sequence>
<protein>
    <submittedName>
        <fullName evidence="1">Uncharacterized protein</fullName>
    </submittedName>
</protein>